<dbReference type="PANTHER" id="PTHR35910">
    <property type="entry name" value="2EXR DOMAIN-CONTAINING PROTEIN"/>
    <property type="match status" value="1"/>
</dbReference>
<reference evidence="2" key="1">
    <citation type="submission" date="2021-06" db="EMBL/GenBank/DDBJ databases">
        <title>Comparative genomics, transcriptomics and evolutionary studies reveal genomic signatures of adaptation to plant cell wall in hemibiotrophic fungi.</title>
        <authorList>
            <consortium name="DOE Joint Genome Institute"/>
            <person name="Baroncelli R."/>
            <person name="Diaz J.F."/>
            <person name="Benocci T."/>
            <person name="Peng M."/>
            <person name="Battaglia E."/>
            <person name="Haridas S."/>
            <person name="Andreopoulos W."/>
            <person name="Labutti K."/>
            <person name="Pangilinan J."/>
            <person name="Floch G.L."/>
            <person name="Makela M.R."/>
            <person name="Henrissat B."/>
            <person name="Grigoriev I.V."/>
            <person name="Crouch J.A."/>
            <person name="De Vries R.P."/>
            <person name="Sukno S.A."/>
            <person name="Thon M.R."/>
        </authorList>
    </citation>
    <scope>NUCLEOTIDE SEQUENCE</scope>
    <source>
        <strain evidence="2">CBS 193.32</strain>
    </source>
</reference>
<evidence type="ECO:0000313" key="3">
    <source>
        <dbReference type="Proteomes" id="UP001224890"/>
    </source>
</evidence>
<evidence type="ECO:0000313" key="2">
    <source>
        <dbReference type="EMBL" id="KAK1690999.1"/>
    </source>
</evidence>
<protein>
    <recommendedName>
        <fullName evidence="1">2EXR domain-containing protein</fullName>
    </recommendedName>
</protein>
<organism evidence="2 3">
    <name type="scientific">Colletotrichum godetiae</name>
    <dbReference type="NCBI Taxonomy" id="1209918"/>
    <lineage>
        <taxon>Eukaryota</taxon>
        <taxon>Fungi</taxon>
        <taxon>Dikarya</taxon>
        <taxon>Ascomycota</taxon>
        <taxon>Pezizomycotina</taxon>
        <taxon>Sordariomycetes</taxon>
        <taxon>Hypocreomycetidae</taxon>
        <taxon>Glomerellales</taxon>
        <taxon>Glomerellaceae</taxon>
        <taxon>Colletotrichum</taxon>
        <taxon>Colletotrichum acutatum species complex</taxon>
    </lineage>
</organism>
<dbReference type="InterPro" id="IPR045518">
    <property type="entry name" value="2EXR"/>
</dbReference>
<dbReference type="RefSeq" id="XP_060434694.1">
    <property type="nucleotide sequence ID" value="XM_060580701.1"/>
</dbReference>
<name>A0AAJ0EXF9_9PEZI</name>
<feature type="domain" description="2EXR" evidence="1">
    <location>
        <begin position="133"/>
        <end position="226"/>
    </location>
</feature>
<proteinExistence type="predicted"/>
<dbReference type="GeneID" id="85465227"/>
<sequence length="366" mass="41989">MTSDLQPEPDGQIKAFRNENELISRILDSTSTIISSFQELDKQHAAIASLLKAASKVSSALDKSGNLSNRNMHGSLLLATAAIAQANPEQGLGFRNEAIGLLLLATSRVVASFKNAGNVPRARTPAARGRTCYFNRLPKELKHKIWDLCLPRGRIYEPKTYEDYMFYDPRHVRFFQHWAPPTLREVNREARDYCMKAGQFRFGYYEDDLAHETMRSIWYNNKLDAIYISRYSQWRDLNLLYVKNLIIGDTIVLSPDKCRDVLSGACYGCDNLTIAYQPRGAPIVKSRAPSRWELETTQPVFYDIKDHERVCAELVDLNDWDEGLLKTWGEHQLELEKVLYESAGSSFKKLVRFRAVEVFRKPRVIE</sequence>
<dbReference type="Pfam" id="PF20150">
    <property type="entry name" value="2EXR"/>
    <property type="match status" value="1"/>
</dbReference>
<dbReference type="EMBL" id="JAHMHR010000005">
    <property type="protein sequence ID" value="KAK1690999.1"/>
    <property type="molecule type" value="Genomic_DNA"/>
</dbReference>
<dbReference type="PANTHER" id="PTHR35910:SF6">
    <property type="entry name" value="2EXR DOMAIN-CONTAINING PROTEIN"/>
    <property type="match status" value="1"/>
</dbReference>
<gene>
    <name evidence="2" type="ORF">BDP55DRAFT_753877</name>
</gene>
<comment type="caution">
    <text evidence="2">The sequence shown here is derived from an EMBL/GenBank/DDBJ whole genome shotgun (WGS) entry which is preliminary data.</text>
</comment>
<dbReference type="AlphaFoldDB" id="A0AAJ0EXF9"/>
<dbReference type="Proteomes" id="UP001224890">
    <property type="component" value="Unassembled WGS sequence"/>
</dbReference>
<evidence type="ECO:0000259" key="1">
    <source>
        <dbReference type="Pfam" id="PF20150"/>
    </source>
</evidence>
<accession>A0AAJ0EXF9</accession>
<keyword evidence="3" id="KW-1185">Reference proteome</keyword>